<keyword evidence="2" id="KW-1185">Reference proteome</keyword>
<dbReference type="EMBL" id="CM037162">
    <property type="protein sequence ID" value="KAH7864356.1"/>
    <property type="molecule type" value="Genomic_DNA"/>
</dbReference>
<protein>
    <submittedName>
        <fullName evidence="1">Uncharacterized protein</fullName>
    </submittedName>
</protein>
<dbReference type="Proteomes" id="UP000828048">
    <property type="component" value="Chromosome 12"/>
</dbReference>
<reference evidence="1 2" key="1">
    <citation type="journal article" date="2021" name="Hortic Res">
        <title>High-quality reference genome and annotation aids understanding of berry development for evergreen blueberry (Vaccinium darrowii).</title>
        <authorList>
            <person name="Yu J."/>
            <person name="Hulse-Kemp A.M."/>
            <person name="Babiker E."/>
            <person name="Staton M."/>
        </authorList>
    </citation>
    <scope>NUCLEOTIDE SEQUENCE [LARGE SCALE GENOMIC DNA]</scope>
    <source>
        <strain evidence="2">cv. NJ 8807/NJ 8810</strain>
        <tissue evidence="1">Young leaf</tissue>
    </source>
</reference>
<evidence type="ECO:0000313" key="1">
    <source>
        <dbReference type="EMBL" id="KAH7864356.1"/>
    </source>
</evidence>
<accession>A0ACB7ZF10</accession>
<organism evidence="1 2">
    <name type="scientific">Vaccinium darrowii</name>
    <dbReference type="NCBI Taxonomy" id="229202"/>
    <lineage>
        <taxon>Eukaryota</taxon>
        <taxon>Viridiplantae</taxon>
        <taxon>Streptophyta</taxon>
        <taxon>Embryophyta</taxon>
        <taxon>Tracheophyta</taxon>
        <taxon>Spermatophyta</taxon>
        <taxon>Magnoliopsida</taxon>
        <taxon>eudicotyledons</taxon>
        <taxon>Gunneridae</taxon>
        <taxon>Pentapetalae</taxon>
        <taxon>asterids</taxon>
        <taxon>Ericales</taxon>
        <taxon>Ericaceae</taxon>
        <taxon>Vaccinioideae</taxon>
        <taxon>Vaccinieae</taxon>
        <taxon>Vaccinium</taxon>
    </lineage>
</organism>
<name>A0ACB7ZF10_9ERIC</name>
<gene>
    <name evidence="1" type="ORF">Vadar_028699</name>
</gene>
<proteinExistence type="predicted"/>
<evidence type="ECO:0000313" key="2">
    <source>
        <dbReference type="Proteomes" id="UP000828048"/>
    </source>
</evidence>
<sequence length="289" mass="33723">MDTTEEGKVAKEPFYGKLSDLIHYVRKMKTTTVGELEKIFNEHEKLANHLEAYDKDLKKREKELEDRRKINSEKKVSERAILLNTGEAENLLRLAEERKIEKRELHSRIAELQKNLADALALAGEQKTEKQELHSRITELQKNLENALRLAGERKWQRENEDLHRRIVELEKKLDAKQALELALKVPKESFEDGEVGLKDDSDREVELKNKLEAIQKDLKDKGQEIEDQDFLIQALITKERKSHDELQETDEELINVSNFLFIVVCLEEGLNAELPRHTPLSIPEWHVL</sequence>
<comment type="caution">
    <text evidence="1">The sequence shown here is derived from an EMBL/GenBank/DDBJ whole genome shotgun (WGS) entry which is preliminary data.</text>
</comment>